<keyword evidence="2" id="KW-0175">Coiled coil</keyword>
<dbReference type="GeneID" id="9835263"/>
<feature type="region of interest" description="Disordered" evidence="3">
    <location>
        <begin position="25"/>
        <end position="129"/>
    </location>
</feature>
<dbReference type="STRING" id="70448.A0A090M6I4"/>
<feature type="domain" description="Centromere protein J C-terminal" evidence="4">
    <location>
        <begin position="413"/>
        <end position="443"/>
    </location>
</feature>
<feature type="compositionally biased region" description="Basic and acidic residues" evidence="3">
    <location>
        <begin position="412"/>
        <end position="421"/>
    </location>
</feature>
<dbReference type="Gene3D" id="2.60.450.20">
    <property type="match status" value="1"/>
</dbReference>
<keyword evidence="6" id="KW-1185">Reference proteome</keyword>
<dbReference type="EMBL" id="CAID01000006">
    <property type="protein sequence ID" value="CEF98292.1"/>
    <property type="molecule type" value="Genomic_DNA"/>
</dbReference>
<dbReference type="Pfam" id="PF07202">
    <property type="entry name" value="Tcp10_C"/>
    <property type="match status" value="1"/>
</dbReference>
<reference evidence="6" key="1">
    <citation type="journal article" date="2006" name="Proc. Natl. Acad. Sci. U.S.A.">
        <title>Genome analysis of the smallest free-living eukaryote Ostreococcus tauri unveils many unique features.</title>
        <authorList>
            <person name="Derelle E."/>
            <person name="Ferraz C."/>
            <person name="Rombauts S."/>
            <person name="Rouze P."/>
            <person name="Worden A.Z."/>
            <person name="Robbens S."/>
            <person name="Partensky F."/>
            <person name="Degroeve S."/>
            <person name="Echeynie S."/>
            <person name="Cooke R."/>
            <person name="Saeys Y."/>
            <person name="Wuyts J."/>
            <person name="Jabbari K."/>
            <person name="Bowler C."/>
            <person name="Panaud O."/>
            <person name="Piegu B."/>
            <person name="Ball S.G."/>
            <person name="Ral J.-P."/>
            <person name="Bouget F.-Y."/>
            <person name="Piganeau G."/>
            <person name="De Baets B."/>
            <person name="Picard A."/>
            <person name="Delseny M."/>
            <person name="Demaille J."/>
            <person name="Van de Peer Y."/>
            <person name="Moreau H."/>
        </authorList>
    </citation>
    <scope>NUCLEOTIDE SEQUENCE [LARGE SCALE GENOMIC DNA]</scope>
    <source>
        <strain evidence="6">OTTH 0595 / CCAP 157/2 / RCC745</strain>
    </source>
</reference>
<feature type="coiled-coil region" evidence="2">
    <location>
        <begin position="211"/>
        <end position="238"/>
    </location>
</feature>
<feature type="compositionally biased region" description="Polar residues" evidence="3">
    <location>
        <begin position="399"/>
        <end position="408"/>
    </location>
</feature>
<dbReference type="AlphaFoldDB" id="A0A090M6I4"/>
<comment type="similarity">
    <text evidence="1">Belongs to the TCP10 family.</text>
</comment>
<feature type="region of interest" description="Disordered" evidence="3">
    <location>
        <begin position="173"/>
        <end position="193"/>
    </location>
</feature>
<comment type="caution">
    <text evidence="5">The sequence shown here is derived from an EMBL/GenBank/DDBJ whole genome shotgun (WGS) entry which is preliminary data.</text>
</comment>
<feature type="region of interest" description="Disordered" evidence="3">
    <location>
        <begin position="399"/>
        <end position="421"/>
    </location>
</feature>
<accession>A0A090M6I4</accession>
<feature type="compositionally biased region" description="Polar residues" evidence="3">
    <location>
        <begin position="39"/>
        <end position="51"/>
    </location>
</feature>
<dbReference type="KEGG" id="ota:OT_ostta06g01440"/>
<feature type="region of interest" description="Disordered" evidence="3">
    <location>
        <begin position="345"/>
        <end position="379"/>
    </location>
</feature>
<dbReference type="InterPro" id="IPR047002">
    <property type="entry name" value="Tcp10_C_sf"/>
</dbReference>
<feature type="compositionally biased region" description="Polar residues" evidence="3">
    <location>
        <begin position="71"/>
        <end position="80"/>
    </location>
</feature>
<dbReference type="InterPro" id="IPR026581">
    <property type="entry name" value="TCP10L/CENPJ"/>
</dbReference>
<proteinExistence type="inferred from homology"/>
<dbReference type="Proteomes" id="UP000009170">
    <property type="component" value="Unassembled WGS sequence"/>
</dbReference>
<evidence type="ECO:0000259" key="4">
    <source>
        <dbReference type="Pfam" id="PF07202"/>
    </source>
</evidence>
<evidence type="ECO:0000256" key="1">
    <source>
        <dbReference type="ARBA" id="ARBA00005627"/>
    </source>
</evidence>
<protein>
    <submittedName>
        <fullName evidence="5">T-complex protein 10 family</fullName>
    </submittedName>
</protein>
<dbReference type="InterPro" id="IPR009852">
    <property type="entry name" value="CENPJ_C_dom"/>
</dbReference>
<evidence type="ECO:0000313" key="6">
    <source>
        <dbReference type="Proteomes" id="UP000009170"/>
    </source>
</evidence>
<name>A0A090M6I4_OSTTA</name>
<feature type="compositionally biased region" description="Low complexity" evidence="3">
    <location>
        <begin position="101"/>
        <end position="110"/>
    </location>
</feature>
<organism evidence="5 6">
    <name type="scientific">Ostreococcus tauri</name>
    <name type="common">Marine green alga</name>
    <dbReference type="NCBI Taxonomy" id="70448"/>
    <lineage>
        <taxon>Eukaryota</taxon>
        <taxon>Viridiplantae</taxon>
        <taxon>Chlorophyta</taxon>
        <taxon>Mamiellophyceae</taxon>
        <taxon>Mamiellales</taxon>
        <taxon>Bathycoccaceae</taxon>
        <taxon>Ostreococcus</taxon>
    </lineage>
</organism>
<sequence>MDVDDVPIDADRARTWEDLLERALRDEGAAEAAVRTSDGFRSTHSSAKTESTGGGGTTTPRTFLRKGARSARTSPLTPKTTPRVESARAKVGSRSGGGGAATTSRGTPGANGTPRETSGRTMKASPRGRGLFEFDQDANVQPSTMEAWRAHKVRSASEVEAFEALELRARNGTRRDGEAATSATTRTMRASDGVDGGAVVRDFISSPSAEEQKARAAFEQAKANLTQSERRFAEEKAAWRAQRDAAEEAFKAECDDVRRQFRREKAALMREMETRMAMPTKEERNESKFLREQLERNEEEFKAERKRAKLTVDRLRQQIVDLTNEVSQLRMEKRAIEEKREVAERLREQATTTHTPPRRAEPAFESPGRSMVSLSPKPPVSESLMSIVPRALSVYDPTPSVSTAQSANAGAMREREHDDGRVERSFADGRRVVTFPNGTCKEIVQRSPDEVMETIYFVNGDVKRTHPGGTIEYYYSDVETWHTTHPSGDELYHFVATDQVELHRARGSSSGVEKEILFPDGTLRRIHVDGREEDVDPSR</sequence>
<dbReference type="PANTHER" id="PTHR10331:SF6">
    <property type="entry name" value="SPINDLE ASSEMBLY ABNORMAL 4"/>
    <property type="match status" value="1"/>
</dbReference>
<feature type="compositionally biased region" description="Low complexity" evidence="3">
    <location>
        <begin position="179"/>
        <end position="191"/>
    </location>
</feature>
<dbReference type="PANTHER" id="PTHR10331">
    <property type="entry name" value="T COMPLEX PROTEIN 10"/>
    <property type="match status" value="1"/>
</dbReference>
<dbReference type="InParanoid" id="A0A090M6I4"/>
<evidence type="ECO:0000256" key="2">
    <source>
        <dbReference type="SAM" id="Coils"/>
    </source>
</evidence>
<dbReference type="OrthoDB" id="10252174at2759"/>
<evidence type="ECO:0000256" key="3">
    <source>
        <dbReference type="SAM" id="MobiDB-lite"/>
    </source>
</evidence>
<gene>
    <name evidence="5" type="ORF">OT_ostta06g01440</name>
</gene>
<evidence type="ECO:0000313" key="5">
    <source>
        <dbReference type="EMBL" id="CEF98292.1"/>
    </source>
</evidence>
<dbReference type="RefSeq" id="XP_022839188.1">
    <property type="nucleotide sequence ID" value="XM_022983982.1"/>
</dbReference>
<reference evidence="5 6" key="2">
    <citation type="journal article" date="2014" name="BMC Genomics">
        <title>An improved genome of the model marine alga Ostreococcus tauri unfolds by assessing Illumina de novo assemblies.</title>
        <authorList>
            <person name="Blanc-Mathieu R."/>
            <person name="Verhelst B."/>
            <person name="Derelle E."/>
            <person name="Rombauts S."/>
            <person name="Bouget F.Y."/>
            <person name="Carre I."/>
            <person name="Chateau A."/>
            <person name="Eyre-Walker A."/>
            <person name="Grimsley N."/>
            <person name="Moreau H."/>
            <person name="Piegu B."/>
            <person name="Rivals E."/>
            <person name="Schackwitz W."/>
            <person name="Van de Peer Y."/>
            <person name="Piganeau G."/>
        </authorList>
    </citation>
    <scope>NUCLEOTIDE SEQUENCE [LARGE SCALE GENOMIC DNA]</scope>
    <source>
        <strain evidence="6">OTTH 0595 / CCAP 157/2 / RCC745</strain>
    </source>
</reference>